<reference evidence="1 2" key="1">
    <citation type="journal article" date="2012" name="J. Bacteriol.">
        <title>Draft genome of Streptomyces tsukubaensis NRRL 18488, the producer of the clinically important immunosuppressant tacrolimus (FK506).</title>
        <authorList>
            <person name="Barreiro C."/>
            <person name="Prieto C."/>
            <person name="Sola-Landa A."/>
            <person name="Solera E."/>
            <person name="Martinez-Castro M."/>
            <person name="Perez-Redondo R."/>
            <person name="Garcia-Estrada C."/>
            <person name="Aparicio J.F."/>
            <person name="Fernandez-Martinez L.T."/>
            <person name="Santos-Aberturas J."/>
            <person name="Salehi-Najafabadi Z."/>
            <person name="Rodriguez-Garcia A."/>
            <person name="Tauch A."/>
            <person name="Martin J.F."/>
        </authorList>
    </citation>
    <scope>NUCLEOTIDE SEQUENCE [LARGE SCALE GENOMIC DNA]</scope>
    <source>
        <strain evidence="2">DSM 42081 / NBRC 108919 / NRRL 18488 / 9993</strain>
    </source>
</reference>
<protein>
    <submittedName>
        <fullName evidence="1">Uncharacterized protein</fullName>
    </submittedName>
</protein>
<organism evidence="1 2">
    <name type="scientific">Streptomyces tsukubensis (strain DSM 42081 / NBRC 108919 / NRRL 18488 / 9993)</name>
    <dbReference type="NCBI Taxonomy" id="1114943"/>
    <lineage>
        <taxon>Bacteria</taxon>
        <taxon>Bacillati</taxon>
        <taxon>Actinomycetota</taxon>
        <taxon>Actinomycetes</taxon>
        <taxon>Kitasatosporales</taxon>
        <taxon>Streptomycetaceae</taxon>
        <taxon>Streptomyces</taxon>
    </lineage>
</organism>
<evidence type="ECO:0000313" key="2">
    <source>
        <dbReference type="Proteomes" id="UP000005940"/>
    </source>
</evidence>
<dbReference type="RefSeq" id="WP_040912737.1">
    <property type="nucleotide sequence ID" value="NZ_CP029159.1"/>
</dbReference>
<dbReference type="AlphaFoldDB" id="A0A7G3U9Z6"/>
<name>A0A7G3U9Z6_STRT9</name>
<gene>
    <name evidence="1" type="ORF">STSU_000860</name>
</gene>
<dbReference type="EMBL" id="CP029159">
    <property type="protein sequence ID" value="QKM65920.1"/>
    <property type="molecule type" value="Genomic_DNA"/>
</dbReference>
<accession>A0A7G3U9Z6</accession>
<sequence>MVHPTRPRRVVTRLVDGDICAYDLDTDRRGVLSPVVMCRPAAGDEVVSPAVATDLRHACYTTLDAVVCVTPDGTAVWRWEFQPQSDQRYGHHPCCVLSADGLVVWVYRPDVMAGRDRPDQWAALDAATGALIAQADLETAGQGGLQLLHPESDHVLLDVGEGQDGSVVYRASTTGDRMDLFRYPWIDRCLIGLSPDGRHFLTVDHEQLNAAVHTYPEGDTAFVLTVDAFGHDPDSVYTEWSGGYLDRDTVIVTLLGETEDEQEWFRHYRVDARSGQVRGTFDARTDDPCGIQFLGDGTWLTTDASGHPVRWSDG</sequence>
<proteinExistence type="predicted"/>
<keyword evidence="2" id="KW-1185">Reference proteome</keyword>
<evidence type="ECO:0000313" key="1">
    <source>
        <dbReference type="EMBL" id="QKM65920.1"/>
    </source>
</evidence>
<dbReference type="SUPFAM" id="SSF69322">
    <property type="entry name" value="Tricorn protease domain 2"/>
    <property type="match status" value="1"/>
</dbReference>
<dbReference type="Proteomes" id="UP000005940">
    <property type="component" value="Chromosome"/>
</dbReference>